<evidence type="ECO:0000256" key="1">
    <source>
        <dbReference type="SAM" id="MobiDB-lite"/>
    </source>
</evidence>
<dbReference type="RefSeq" id="WP_043607338.1">
    <property type="nucleotide sequence ID" value="NZ_AXCY01000055.1"/>
</dbReference>
<sequence>MNISSVVGALVRRWYVTLVLLAATGYLAAQLWESAEPVYSSTTVVSVVQSPAYMETQQSEDPLVLSRNPYGQSTTTLSALLADSIAHGNVELTGDAEGAVLTVQVNNQRAESFFTVSATARDAESALAALRVLQEQAPVVLADIQQRAGAPADQLITSILSRPATTPVEEYPDRMRVVLGVVLVGLLVTALVATAVDGAVRGGSRRRAATRAARAERTSAARTPSAGTGAQVPAAPSPEASTTTSANTARGDADGPRA</sequence>
<proteinExistence type="predicted"/>
<keyword evidence="2" id="KW-0472">Membrane</keyword>
<feature type="region of interest" description="Disordered" evidence="1">
    <location>
        <begin position="202"/>
        <end position="258"/>
    </location>
</feature>
<keyword evidence="4" id="KW-1185">Reference proteome</keyword>
<dbReference type="Proteomes" id="UP000029839">
    <property type="component" value="Unassembled WGS sequence"/>
</dbReference>
<reference evidence="3 4" key="2">
    <citation type="journal article" date="2015" name="Stand. Genomic Sci.">
        <title>Draft genome sequence of Cellulomonas carbonis T26(T) and comparative analysis of six Cellulomonas genomes.</title>
        <authorList>
            <person name="Zhuang W."/>
            <person name="Zhang S."/>
            <person name="Xia X."/>
            <person name="Wang G."/>
        </authorList>
    </citation>
    <scope>NUCLEOTIDE SEQUENCE [LARGE SCALE GENOMIC DNA]</scope>
    <source>
        <strain evidence="3 4">T26</strain>
    </source>
</reference>
<dbReference type="OrthoDB" id="3695950at2"/>
<evidence type="ECO:0000313" key="4">
    <source>
        <dbReference type="Proteomes" id="UP000029839"/>
    </source>
</evidence>
<name>A0A0A0BQR1_9CELL</name>
<keyword evidence="2" id="KW-0812">Transmembrane</keyword>
<accession>A0A0A0BQR1</accession>
<comment type="caution">
    <text evidence="3">The sequence shown here is derived from an EMBL/GenBank/DDBJ whole genome shotgun (WGS) entry which is preliminary data.</text>
</comment>
<feature type="transmembrane region" description="Helical" evidence="2">
    <location>
        <begin position="177"/>
        <end position="200"/>
    </location>
</feature>
<gene>
    <name evidence="3" type="ORF">N868_15715</name>
</gene>
<evidence type="ECO:0000256" key="2">
    <source>
        <dbReference type="SAM" id="Phobius"/>
    </source>
</evidence>
<feature type="transmembrane region" description="Helical" evidence="2">
    <location>
        <begin position="12"/>
        <end position="32"/>
    </location>
</feature>
<protein>
    <recommendedName>
        <fullName evidence="5">Lipopolysaccharide biosynthesis protein</fullName>
    </recommendedName>
</protein>
<organism evidence="3 4">
    <name type="scientific">Cellulomonas carbonis T26</name>
    <dbReference type="NCBI Taxonomy" id="947969"/>
    <lineage>
        <taxon>Bacteria</taxon>
        <taxon>Bacillati</taxon>
        <taxon>Actinomycetota</taxon>
        <taxon>Actinomycetes</taxon>
        <taxon>Micrococcales</taxon>
        <taxon>Cellulomonadaceae</taxon>
        <taxon>Cellulomonas</taxon>
    </lineage>
</organism>
<keyword evidence="2" id="KW-1133">Transmembrane helix</keyword>
<evidence type="ECO:0000313" key="3">
    <source>
        <dbReference type="EMBL" id="KGM10301.1"/>
    </source>
</evidence>
<feature type="compositionally biased region" description="Polar residues" evidence="1">
    <location>
        <begin position="239"/>
        <end position="248"/>
    </location>
</feature>
<reference evidence="3 4" key="1">
    <citation type="submission" date="2013-08" db="EMBL/GenBank/DDBJ databases">
        <title>Genome sequencing of Cellulomonas carbonis T26.</title>
        <authorList>
            <person name="Chen F."/>
            <person name="Li Y."/>
            <person name="Wang G."/>
        </authorList>
    </citation>
    <scope>NUCLEOTIDE SEQUENCE [LARGE SCALE GENOMIC DNA]</scope>
    <source>
        <strain evidence="3 4">T26</strain>
    </source>
</reference>
<dbReference type="EMBL" id="AXCY01000055">
    <property type="protein sequence ID" value="KGM10301.1"/>
    <property type="molecule type" value="Genomic_DNA"/>
</dbReference>
<dbReference type="AlphaFoldDB" id="A0A0A0BQR1"/>
<evidence type="ECO:0008006" key="5">
    <source>
        <dbReference type="Google" id="ProtNLM"/>
    </source>
</evidence>